<feature type="compositionally biased region" description="Polar residues" evidence="2">
    <location>
        <begin position="143"/>
        <end position="153"/>
    </location>
</feature>
<proteinExistence type="predicted"/>
<dbReference type="Pfam" id="PF26643">
    <property type="entry name" value="Slr1339"/>
    <property type="match status" value="1"/>
</dbReference>
<name>A0A8J7DVF1_9CYAN</name>
<accession>A0A8J7DVF1</accession>
<dbReference type="AlphaFoldDB" id="A0A8J7DVF1"/>
<gene>
    <name evidence="3" type="ORF">IQ249_07730</name>
</gene>
<feature type="compositionally biased region" description="Polar residues" evidence="2">
    <location>
        <begin position="100"/>
        <end position="117"/>
    </location>
</feature>
<sequence>MASIDDLLTQLQSEYAQNSTPSDAPTDDLDRSLREVSTAFEGKNTQSDMELSGKFRDCAMSQSKDTHSPIDDLLTEVSSEFVETQSPQSAKAQPLDEQLSGIQSELSAKAKTQQSTTEKTEDLLAEVKSEFEQKQPAQKARHSPNTPSSSANSDELLADIQSEFTRKKEVQRTITAQRHKVSVRTDDFLGELKSEFKKQDVEAQLREQEKQIRQKRIAEEKRQRRRKLLKKKAEEWLKNLDIQSEEGLWFEEFAYSYSSRLEAAIDYLEALT</sequence>
<protein>
    <submittedName>
        <fullName evidence="3">Uncharacterized protein</fullName>
    </submittedName>
</protein>
<dbReference type="RefSeq" id="WP_194028873.1">
    <property type="nucleotide sequence ID" value="NZ_JADEWZ010000009.1"/>
</dbReference>
<feature type="region of interest" description="Disordered" evidence="2">
    <location>
        <begin position="12"/>
        <end position="157"/>
    </location>
</feature>
<dbReference type="InterPro" id="IPR058106">
    <property type="entry name" value="Slr1339"/>
</dbReference>
<evidence type="ECO:0000256" key="1">
    <source>
        <dbReference type="SAM" id="Coils"/>
    </source>
</evidence>
<feature type="coiled-coil region" evidence="1">
    <location>
        <begin position="198"/>
        <end position="246"/>
    </location>
</feature>
<reference evidence="3" key="1">
    <citation type="submission" date="2020-10" db="EMBL/GenBank/DDBJ databases">
        <authorList>
            <person name="Castelo-Branco R."/>
            <person name="Eusebio N."/>
            <person name="Adriana R."/>
            <person name="Vieira A."/>
            <person name="Brugerolle De Fraissinette N."/>
            <person name="Rezende De Castro R."/>
            <person name="Schneider M.P."/>
            <person name="Vasconcelos V."/>
            <person name="Leao P.N."/>
        </authorList>
    </citation>
    <scope>NUCLEOTIDE SEQUENCE</scope>
    <source>
        <strain evidence="3">LEGE 07157</strain>
    </source>
</reference>
<keyword evidence="1" id="KW-0175">Coiled coil</keyword>
<organism evidence="3 4">
    <name type="scientific">Lusitaniella coriacea LEGE 07157</name>
    <dbReference type="NCBI Taxonomy" id="945747"/>
    <lineage>
        <taxon>Bacteria</taxon>
        <taxon>Bacillati</taxon>
        <taxon>Cyanobacteriota</taxon>
        <taxon>Cyanophyceae</taxon>
        <taxon>Spirulinales</taxon>
        <taxon>Lusitaniellaceae</taxon>
        <taxon>Lusitaniella</taxon>
    </lineage>
</organism>
<evidence type="ECO:0000313" key="4">
    <source>
        <dbReference type="Proteomes" id="UP000654482"/>
    </source>
</evidence>
<comment type="caution">
    <text evidence="3">The sequence shown here is derived from an EMBL/GenBank/DDBJ whole genome shotgun (WGS) entry which is preliminary data.</text>
</comment>
<feature type="compositionally biased region" description="Polar residues" evidence="2">
    <location>
        <begin position="12"/>
        <end position="23"/>
    </location>
</feature>
<evidence type="ECO:0000313" key="3">
    <source>
        <dbReference type="EMBL" id="MBE9115779.1"/>
    </source>
</evidence>
<feature type="compositionally biased region" description="Basic and acidic residues" evidence="2">
    <location>
        <begin position="118"/>
        <end position="133"/>
    </location>
</feature>
<keyword evidence="4" id="KW-1185">Reference proteome</keyword>
<dbReference type="Proteomes" id="UP000654482">
    <property type="component" value="Unassembled WGS sequence"/>
</dbReference>
<evidence type="ECO:0000256" key="2">
    <source>
        <dbReference type="SAM" id="MobiDB-lite"/>
    </source>
</evidence>
<feature type="compositionally biased region" description="Polar residues" evidence="2">
    <location>
        <begin position="76"/>
        <end position="91"/>
    </location>
</feature>
<dbReference type="NCBIfam" id="NF047397">
    <property type="entry name" value="slr1339_fam"/>
    <property type="match status" value="1"/>
</dbReference>
<dbReference type="EMBL" id="JADEWZ010000009">
    <property type="protein sequence ID" value="MBE9115779.1"/>
    <property type="molecule type" value="Genomic_DNA"/>
</dbReference>